<feature type="domain" description="Peptidase A2" evidence="2">
    <location>
        <begin position="196"/>
        <end position="277"/>
    </location>
</feature>
<organism evidence="3 4">
    <name type="scientific">Streptosporangium oxazolinicum</name>
    <dbReference type="NCBI Taxonomy" id="909287"/>
    <lineage>
        <taxon>Bacteria</taxon>
        <taxon>Bacillati</taxon>
        <taxon>Actinomycetota</taxon>
        <taxon>Actinomycetes</taxon>
        <taxon>Streptosporangiales</taxon>
        <taxon>Streptosporangiaceae</taxon>
        <taxon>Streptosporangium</taxon>
    </lineage>
</organism>
<dbReference type="Pfam" id="PF13196">
    <property type="entry name" value="DUF4012"/>
    <property type="match status" value="1"/>
</dbReference>
<sequence>MRSSSSGGRARRALLPLFVVLAVLMVAGGWAVHLGLRVRDHLTAAGGALTRLGPLVSAGASAPALATVAETIADARSHAAEARRLTGGPDWWLLSHAPFAGAAATTVRGLAQAAGELTDALTGAQRVAVPLATALSRSPADPRERLAALDAAAPVLEDAATRFARAGTLLRDTPADTGLATLDDARRTALEQVTRLGGLLRTGADTAALLPPMLGGDGPRRYFLAFQTNAEARGTGGLVGAFGILKADRGRIAVERLSADTGLFTSPVPVADHGRDFLRRYGSGATRALSVSNLSPHFPYAAATWTGLWERRADTRLDGAVAVDPAGLAHLLRLIGPVTLPGGEKVTGENVVDLTERAAYARYPDPMARKRFLLEIAGAVGEALPRSLADPAALMPVMGRMVDERRIQVWSRHGAEQRILARAPIGGVLPSRPGPFAGLVVNNSAGGKLDYYLDRSLDYELGPCRDGQRPSTVRVRLGNDTPEGSLPSYVTGRLDRPARRHAPGSNLLWVSLYGGLGGRLTEARLDGERTAVLRGIERSHPVYSVMLELAPGQSRSLEFDLTEVASRESPLVPVQPLARPQRTSVTEDPRGCVP</sequence>
<dbReference type="RefSeq" id="WP_344922427.1">
    <property type="nucleotide sequence ID" value="NZ_BAABAQ010000016.1"/>
</dbReference>
<dbReference type="InterPro" id="IPR025101">
    <property type="entry name" value="DUF4012"/>
</dbReference>
<evidence type="ECO:0000259" key="2">
    <source>
        <dbReference type="PROSITE" id="PS50175"/>
    </source>
</evidence>
<feature type="region of interest" description="Disordered" evidence="1">
    <location>
        <begin position="573"/>
        <end position="594"/>
    </location>
</feature>
<comment type="caution">
    <text evidence="3">The sequence shown here is derived from an EMBL/GenBank/DDBJ whole genome shotgun (WGS) entry which is preliminary data.</text>
</comment>
<dbReference type="EMBL" id="BAABAQ010000016">
    <property type="protein sequence ID" value="GAA4206663.1"/>
    <property type="molecule type" value="Genomic_DNA"/>
</dbReference>
<dbReference type="InterPro" id="IPR001995">
    <property type="entry name" value="Peptidase_A2_cat"/>
</dbReference>
<protein>
    <submittedName>
        <fullName evidence="3">DUF4012 domain-containing protein</fullName>
    </submittedName>
</protein>
<evidence type="ECO:0000256" key="1">
    <source>
        <dbReference type="SAM" id="MobiDB-lite"/>
    </source>
</evidence>
<evidence type="ECO:0000313" key="4">
    <source>
        <dbReference type="Proteomes" id="UP001501251"/>
    </source>
</evidence>
<gene>
    <name evidence="3" type="ORF">GCM10022252_69140</name>
</gene>
<accession>A0ABP8BHA9</accession>
<feature type="compositionally biased region" description="Basic and acidic residues" evidence="1">
    <location>
        <begin position="585"/>
        <end position="594"/>
    </location>
</feature>
<dbReference type="PROSITE" id="PS50175">
    <property type="entry name" value="ASP_PROT_RETROV"/>
    <property type="match status" value="1"/>
</dbReference>
<name>A0ABP8BHA9_9ACTN</name>
<evidence type="ECO:0000313" key="3">
    <source>
        <dbReference type="EMBL" id="GAA4206663.1"/>
    </source>
</evidence>
<reference evidence="4" key="1">
    <citation type="journal article" date="2019" name="Int. J. Syst. Evol. Microbiol.">
        <title>The Global Catalogue of Microorganisms (GCM) 10K type strain sequencing project: providing services to taxonomists for standard genome sequencing and annotation.</title>
        <authorList>
            <consortium name="The Broad Institute Genomics Platform"/>
            <consortium name="The Broad Institute Genome Sequencing Center for Infectious Disease"/>
            <person name="Wu L."/>
            <person name="Ma J."/>
        </authorList>
    </citation>
    <scope>NUCLEOTIDE SEQUENCE [LARGE SCALE GENOMIC DNA]</scope>
    <source>
        <strain evidence="4">JCM 17388</strain>
    </source>
</reference>
<keyword evidence="4" id="KW-1185">Reference proteome</keyword>
<dbReference type="Proteomes" id="UP001501251">
    <property type="component" value="Unassembled WGS sequence"/>
</dbReference>
<proteinExistence type="predicted"/>